<accession>A0A072P802</accession>
<dbReference type="PROSITE" id="PS00463">
    <property type="entry name" value="ZN2_CY6_FUNGAL_1"/>
    <property type="match status" value="1"/>
</dbReference>
<dbReference type="SUPFAM" id="SSF57701">
    <property type="entry name" value="Zn2/Cys6 DNA-binding domain"/>
    <property type="match status" value="1"/>
</dbReference>
<dbReference type="PANTHER" id="PTHR38111">
    <property type="entry name" value="ZN(2)-C6 FUNGAL-TYPE DOMAIN-CONTAINING PROTEIN-RELATED"/>
    <property type="match status" value="1"/>
</dbReference>
<dbReference type="AlphaFoldDB" id="A0A072P802"/>
<keyword evidence="4" id="KW-0539">Nucleus</keyword>
<dbReference type="OrthoDB" id="4491390at2759"/>
<feature type="domain" description="Zn(2)-C6 fungal-type" evidence="5">
    <location>
        <begin position="10"/>
        <end position="38"/>
    </location>
</feature>
<keyword evidence="7" id="KW-1185">Reference proteome</keyword>
<keyword evidence="3" id="KW-0804">Transcription</keyword>
<evidence type="ECO:0000259" key="5">
    <source>
        <dbReference type="PROSITE" id="PS50048"/>
    </source>
</evidence>
<keyword evidence="2" id="KW-0238">DNA-binding</keyword>
<dbReference type="HOGENOM" id="CLU_021599_2_0_1"/>
<comment type="caution">
    <text evidence="6">The sequence shown here is derived from an EMBL/GenBank/DDBJ whole genome shotgun (WGS) entry which is preliminary data.</text>
</comment>
<dbReference type="Proteomes" id="UP000027920">
    <property type="component" value="Unassembled WGS sequence"/>
</dbReference>
<organism evidence="6 7">
    <name type="scientific">Exophiala aquamarina CBS 119918</name>
    <dbReference type="NCBI Taxonomy" id="1182545"/>
    <lineage>
        <taxon>Eukaryota</taxon>
        <taxon>Fungi</taxon>
        <taxon>Dikarya</taxon>
        <taxon>Ascomycota</taxon>
        <taxon>Pezizomycotina</taxon>
        <taxon>Eurotiomycetes</taxon>
        <taxon>Chaetothyriomycetidae</taxon>
        <taxon>Chaetothyriales</taxon>
        <taxon>Herpotrichiellaceae</taxon>
        <taxon>Exophiala</taxon>
    </lineage>
</organism>
<dbReference type="GO" id="GO:0000981">
    <property type="term" value="F:DNA-binding transcription factor activity, RNA polymerase II-specific"/>
    <property type="evidence" value="ECO:0007669"/>
    <property type="project" value="InterPro"/>
</dbReference>
<name>A0A072P802_9EURO</name>
<dbReference type="InterPro" id="IPR036864">
    <property type="entry name" value="Zn2-C6_fun-type_DNA-bd_sf"/>
</dbReference>
<sequence>MVGVAGKSKACKTCKKRKVRCEGEKPTCDRCRKGGRICEGYEPERQFQFKHLSALDHDALLARSQPLTSLTELSYVRVLHGNPAIDEQGHVTNDTVKTKEHSCEHLRRSVSQTSELFLNYLYNYLLKEAREDDNYQTPVSCLQAIGPLRRRNSSLDLAMSALSMVRLGRNCGNEQLHSEGVANYGRVLKDLQNILSSDSRALDEQTLASCMILSLFEATEVSGGNVYWWASHVEGVSRLLQLRGSKLHIDEPSHRLFLGFRPTAIIYALALRKPTYLGETDWLTTPWTTKSKSDFHYMLDIIAQIPILVNQTERVHEVSQSNISVAKRMELLEEAWDLHRQLEVWYQELRKKVFEPLYSERPSSLSWLSPLPPDLGTVFPTLHFQTFEIARLHLLYWTALLLLYDNILKTIYPPLDPNDLSSASSSRYPTILLMTNKPAVRRRALETAKLIARSMEFLLLEENQEMHLRGPLNAFFPLRTAIHIFESVQQYRIESWCRSLFDRLAQRGYPLGQILCGWKWDDIPIFLSRSSLET</sequence>
<evidence type="ECO:0000256" key="2">
    <source>
        <dbReference type="ARBA" id="ARBA00023125"/>
    </source>
</evidence>
<evidence type="ECO:0000256" key="4">
    <source>
        <dbReference type="ARBA" id="ARBA00023242"/>
    </source>
</evidence>
<dbReference type="RefSeq" id="XP_013254315.1">
    <property type="nucleotide sequence ID" value="XM_013398861.1"/>
</dbReference>
<dbReference type="GeneID" id="25287254"/>
<dbReference type="Pfam" id="PF00172">
    <property type="entry name" value="Zn_clus"/>
    <property type="match status" value="1"/>
</dbReference>
<dbReference type="VEuPathDB" id="FungiDB:A1O9_12360"/>
<dbReference type="PROSITE" id="PS50048">
    <property type="entry name" value="ZN2_CY6_FUNGAL_2"/>
    <property type="match status" value="1"/>
</dbReference>
<gene>
    <name evidence="6" type="ORF">A1O9_12360</name>
</gene>
<keyword evidence="1" id="KW-0805">Transcription regulation</keyword>
<dbReference type="GO" id="GO:0003677">
    <property type="term" value="F:DNA binding"/>
    <property type="evidence" value="ECO:0007669"/>
    <property type="project" value="UniProtKB-KW"/>
</dbReference>
<evidence type="ECO:0000313" key="7">
    <source>
        <dbReference type="Proteomes" id="UP000027920"/>
    </source>
</evidence>
<protein>
    <recommendedName>
        <fullName evidence="5">Zn(2)-C6 fungal-type domain-containing protein</fullName>
    </recommendedName>
</protein>
<evidence type="ECO:0000256" key="3">
    <source>
        <dbReference type="ARBA" id="ARBA00023163"/>
    </source>
</evidence>
<proteinExistence type="predicted"/>
<evidence type="ECO:0000256" key="1">
    <source>
        <dbReference type="ARBA" id="ARBA00023015"/>
    </source>
</evidence>
<dbReference type="Gene3D" id="4.10.240.10">
    <property type="entry name" value="Zn(2)-C6 fungal-type DNA-binding domain"/>
    <property type="match status" value="1"/>
</dbReference>
<evidence type="ECO:0000313" key="6">
    <source>
        <dbReference type="EMBL" id="KEF51725.1"/>
    </source>
</evidence>
<dbReference type="InterPro" id="IPR001138">
    <property type="entry name" value="Zn2Cys6_DnaBD"/>
</dbReference>
<dbReference type="InterPro" id="IPR053178">
    <property type="entry name" value="Osmoadaptation_assoc"/>
</dbReference>
<dbReference type="SMART" id="SM00066">
    <property type="entry name" value="GAL4"/>
    <property type="match status" value="1"/>
</dbReference>
<dbReference type="EMBL" id="AMGV01000022">
    <property type="protein sequence ID" value="KEF51725.1"/>
    <property type="molecule type" value="Genomic_DNA"/>
</dbReference>
<dbReference type="STRING" id="1182545.A0A072P802"/>
<dbReference type="CDD" id="cd00067">
    <property type="entry name" value="GAL4"/>
    <property type="match status" value="1"/>
</dbReference>
<dbReference type="GO" id="GO:0008270">
    <property type="term" value="F:zinc ion binding"/>
    <property type="evidence" value="ECO:0007669"/>
    <property type="project" value="InterPro"/>
</dbReference>
<reference evidence="6 7" key="1">
    <citation type="submission" date="2013-03" db="EMBL/GenBank/DDBJ databases">
        <title>The Genome Sequence of Exophiala aquamarina CBS 119918.</title>
        <authorList>
            <consortium name="The Broad Institute Genomics Platform"/>
            <person name="Cuomo C."/>
            <person name="de Hoog S."/>
            <person name="Gorbushina A."/>
            <person name="Walker B."/>
            <person name="Young S.K."/>
            <person name="Zeng Q."/>
            <person name="Gargeya S."/>
            <person name="Fitzgerald M."/>
            <person name="Haas B."/>
            <person name="Abouelleil A."/>
            <person name="Allen A.W."/>
            <person name="Alvarado L."/>
            <person name="Arachchi H.M."/>
            <person name="Berlin A.M."/>
            <person name="Chapman S.B."/>
            <person name="Gainer-Dewar J."/>
            <person name="Goldberg J."/>
            <person name="Griggs A."/>
            <person name="Gujja S."/>
            <person name="Hansen M."/>
            <person name="Howarth C."/>
            <person name="Imamovic A."/>
            <person name="Ireland A."/>
            <person name="Larimer J."/>
            <person name="McCowan C."/>
            <person name="Murphy C."/>
            <person name="Pearson M."/>
            <person name="Poon T.W."/>
            <person name="Priest M."/>
            <person name="Roberts A."/>
            <person name="Saif S."/>
            <person name="Shea T."/>
            <person name="Sisk P."/>
            <person name="Sykes S."/>
            <person name="Wortman J."/>
            <person name="Nusbaum C."/>
            <person name="Birren B."/>
        </authorList>
    </citation>
    <scope>NUCLEOTIDE SEQUENCE [LARGE SCALE GENOMIC DNA]</scope>
    <source>
        <strain evidence="6 7">CBS 119918</strain>
    </source>
</reference>